<accession>A0A2N5XS62</accession>
<sequence length="252" mass="27008">MSHLEFPHKETSEEVEPRLSGFVWYRQGMRHLLSTPALVLCLSFLGFGGFARESGIDIVHAMVMTISVWALPSKVVLVGGIVSGAGLAAIATAVALASVRLMPMIVAFIPELRDKDTPAWKLYGLSHVTAVTSWVFGMQKLPELPRYARVPFYAGFALTLSIINTGVTALGYGIAGVVPPIVAAALFLTTPLYFMLTLPSAARLVSDRLALVFGYALGPVFALLTPGMDLIWTGLVGGLAAYAIGYVGRRRL</sequence>
<protein>
    <submittedName>
        <fullName evidence="2">AzlC family protein</fullName>
    </submittedName>
</protein>
<dbReference type="Proteomes" id="UP000234881">
    <property type="component" value="Unassembled WGS sequence"/>
</dbReference>
<feature type="transmembrane region" description="Helical" evidence="1">
    <location>
        <begin position="85"/>
        <end position="108"/>
    </location>
</feature>
<evidence type="ECO:0000313" key="2">
    <source>
        <dbReference type="EMBL" id="PLW77295.1"/>
    </source>
</evidence>
<dbReference type="RefSeq" id="WP_101533312.1">
    <property type="nucleotide sequence ID" value="NZ_PKUQ01000016.1"/>
</dbReference>
<gene>
    <name evidence="2" type="ORF">C0081_08080</name>
</gene>
<keyword evidence="1" id="KW-0812">Transmembrane</keyword>
<reference evidence="2 3" key="1">
    <citation type="submission" date="2018-01" db="EMBL/GenBank/DDBJ databases">
        <title>The draft genome sequence of Cohaesibacter sp. H1304.</title>
        <authorList>
            <person name="Wang N.-N."/>
            <person name="Du Z.-J."/>
        </authorList>
    </citation>
    <scope>NUCLEOTIDE SEQUENCE [LARGE SCALE GENOMIC DNA]</scope>
    <source>
        <strain evidence="2 3">H1304</strain>
    </source>
</reference>
<dbReference type="AlphaFoldDB" id="A0A2N5XS62"/>
<proteinExistence type="predicted"/>
<keyword evidence="1" id="KW-0472">Membrane</keyword>
<evidence type="ECO:0000256" key="1">
    <source>
        <dbReference type="SAM" id="Phobius"/>
    </source>
</evidence>
<feature type="transmembrane region" description="Helical" evidence="1">
    <location>
        <begin position="177"/>
        <end position="196"/>
    </location>
</feature>
<keyword evidence="3" id="KW-1185">Reference proteome</keyword>
<feature type="transmembrane region" description="Helical" evidence="1">
    <location>
        <begin position="150"/>
        <end position="171"/>
    </location>
</feature>
<name>A0A2N5XS62_9HYPH</name>
<dbReference type="Pfam" id="PF03591">
    <property type="entry name" value="AzlC"/>
    <property type="match status" value="1"/>
</dbReference>
<keyword evidence="1" id="KW-1133">Transmembrane helix</keyword>
<feature type="transmembrane region" description="Helical" evidence="1">
    <location>
        <begin position="120"/>
        <end position="138"/>
    </location>
</feature>
<dbReference type="EMBL" id="PKUQ01000016">
    <property type="protein sequence ID" value="PLW77295.1"/>
    <property type="molecule type" value="Genomic_DNA"/>
</dbReference>
<feature type="transmembrane region" description="Helical" evidence="1">
    <location>
        <begin position="208"/>
        <end position="224"/>
    </location>
</feature>
<comment type="caution">
    <text evidence="2">The sequence shown here is derived from an EMBL/GenBank/DDBJ whole genome shotgun (WGS) entry which is preliminary data.</text>
</comment>
<dbReference type="InterPro" id="IPR011606">
    <property type="entry name" value="Brnchd-chn_aa_trnsp_permease"/>
</dbReference>
<feature type="transmembrane region" description="Helical" evidence="1">
    <location>
        <begin position="32"/>
        <end position="52"/>
    </location>
</feature>
<organism evidence="2 3">
    <name type="scientific">Cohaesibacter celericrescens</name>
    <dbReference type="NCBI Taxonomy" id="2067669"/>
    <lineage>
        <taxon>Bacteria</taxon>
        <taxon>Pseudomonadati</taxon>
        <taxon>Pseudomonadota</taxon>
        <taxon>Alphaproteobacteria</taxon>
        <taxon>Hyphomicrobiales</taxon>
        <taxon>Cohaesibacteraceae</taxon>
    </lineage>
</organism>
<evidence type="ECO:0000313" key="3">
    <source>
        <dbReference type="Proteomes" id="UP000234881"/>
    </source>
</evidence>
<dbReference type="OrthoDB" id="7675159at2"/>
<feature type="transmembrane region" description="Helical" evidence="1">
    <location>
        <begin position="230"/>
        <end position="248"/>
    </location>
</feature>